<accession>A0A7W6RGE4</accession>
<proteinExistence type="predicted"/>
<comment type="caution">
    <text evidence="1">The sequence shown here is derived from an EMBL/GenBank/DDBJ whole genome shotgun (WGS) entry which is preliminary data.</text>
</comment>
<organism evidence="1 2">
    <name type="scientific">Roseospira visakhapatnamensis</name>
    <dbReference type="NCBI Taxonomy" id="390880"/>
    <lineage>
        <taxon>Bacteria</taxon>
        <taxon>Pseudomonadati</taxon>
        <taxon>Pseudomonadota</taxon>
        <taxon>Alphaproteobacteria</taxon>
        <taxon>Rhodospirillales</taxon>
        <taxon>Rhodospirillaceae</taxon>
        <taxon>Roseospira</taxon>
    </lineage>
</organism>
<dbReference type="AlphaFoldDB" id="A0A7W6RGE4"/>
<keyword evidence="2" id="KW-1185">Reference proteome</keyword>
<dbReference type="EMBL" id="JACIGK010000036">
    <property type="protein sequence ID" value="MBB4267855.1"/>
    <property type="molecule type" value="Genomic_DNA"/>
</dbReference>
<protein>
    <submittedName>
        <fullName evidence="1">Uncharacterized protein</fullName>
    </submittedName>
</protein>
<sequence length="564" mass="59532">MPYIEPDVPRPGLVPSEAQIERLNDGDYAFEEGSTNLRTRYVSVDSARAYAQFVQDAYQSALQRRSQVRSAVNVASLGGALAALGLGVVGADQSPTLITGLATTFLGISGQALMTKAHEDAYSLGAQAIGCVLTAATNARGAEQPLIPVQIALSNFQASVAAYRSAVDEAIRVAANTNKDGDEDYIGTSDPAHIRLKTSAEDRLARADLGLEYANRILQNTSILGEQLVNKVEEIRWAVNDAVRRSEPDVLVLDRSLRTIVSGRLAGLGVNVPAGAGDVVPDVASALTTQTSQQLPPELGRAWDEADRRGKDMDRARVQLTNALNDLPKQPIAFGGTVFSGCPLGGIENISGPGPITVTPASTDIKAGTAERVTAVLGGAAPFSVFDNGLATKPTISGDRLTVTVAADEATANRVITTPVGNLFGQTALFTITVKPATRSSSESEGGSGLLQSEDVRDMQGVVDANADGIMGDVTRRAAIEYLVNESLGKVTTQLNDSSVESNECKSAITTFRNALNLPSGTLDEDDVKRALQNLYSEDQYKSRTRISQDGILVNYTSHCGITP</sequence>
<name>A0A7W6RGE4_9PROT</name>
<gene>
    <name evidence="1" type="ORF">GGD89_003506</name>
</gene>
<dbReference type="RefSeq" id="WP_184047989.1">
    <property type="nucleotide sequence ID" value="NZ_JACIGK010000036.1"/>
</dbReference>
<dbReference type="Proteomes" id="UP000554286">
    <property type="component" value="Unassembled WGS sequence"/>
</dbReference>
<evidence type="ECO:0000313" key="1">
    <source>
        <dbReference type="EMBL" id="MBB4267855.1"/>
    </source>
</evidence>
<evidence type="ECO:0000313" key="2">
    <source>
        <dbReference type="Proteomes" id="UP000554286"/>
    </source>
</evidence>
<reference evidence="1 2" key="1">
    <citation type="submission" date="2020-08" db="EMBL/GenBank/DDBJ databases">
        <title>Genome sequencing of Purple Non-Sulfur Bacteria from various extreme environments.</title>
        <authorList>
            <person name="Mayer M."/>
        </authorList>
    </citation>
    <scope>NUCLEOTIDE SEQUENCE [LARGE SCALE GENOMIC DNA]</scope>
    <source>
        <strain evidence="1 2">JA131</strain>
    </source>
</reference>